<keyword evidence="1" id="KW-0175">Coiled coil</keyword>
<feature type="coiled-coil region" evidence="1">
    <location>
        <begin position="31"/>
        <end position="65"/>
    </location>
</feature>
<reference evidence="2 3" key="1">
    <citation type="submission" date="2014-04" db="EMBL/GenBank/DDBJ databases">
        <authorList>
            <consortium name="DOE Joint Genome Institute"/>
            <person name="Kuo A."/>
            <person name="Tarkka M."/>
            <person name="Buscot F."/>
            <person name="Kohler A."/>
            <person name="Nagy L.G."/>
            <person name="Floudas D."/>
            <person name="Copeland A."/>
            <person name="Barry K.W."/>
            <person name="Cichocki N."/>
            <person name="Veneault-Fourrey C."/>
            <person name="LaButti K."/>
            <person name="Lindquist E.A."/>
            <person name="Lipzen A."/>
            <person name="Lundell T."/>
            <person name="Morin E."/>
            <person name="Murat C."/>
            <person name="Sun H."/>
            <person name="Tunlid A."/>
            <person name="Henrissat B."/>
            <person name="Grigoriev I.V."/>
            <person name="Hibbett D.S."/>
            <person name="Martin F."/>
            <person name="Nordberg H.P."/>
            <person name="Cantor M.N."/>
            <person name="Hua S.X."/>
        </authorList>
    </citation>
    <scope>NUCLEOTIDE SEQUENCE [LARGE SCALE GENOMIC DNA]</scope>
    <source>
        <strain evidence="2 3">F 1598</strain>
    </source>
</reference>
<organism evidence="2 3">
    <name type="scientific">Piloderma croceum (strain F 1598)</name>
    <dbReference type="NCBI Taxonomy" id="765440"/>
    <lineage>
        <taxon>Eukaryota</taxon>
        <taxon>Fungi</taxon>
        <taxon>Dikarya</taxon>
        <taxon>Basidiomycota</taxon>
        <taxon>Agaricomycotina</taxon>
        <taxon>Agaricomycetes</taxon>
        <taxon>Agaricomycetidae</taxon>
        <taxon>Atheliales</taxon>
        <taxon>Atheliaceae</taxon>
        <taxon>Piloderma</taxon>
    </lineage>
</organism>
<proteinExistence type="predicted"/>
<dbReference type="AlphaFoldDB" id="A0A0C3EQT8"/>
<evidence type="ECO:0000313" key="2">
    <source>
        <dbReference type="EMBL" id="KIM74950.1"/>
    </source>
</evidence>
<evidence type="ECO:0000256" key="1">
    <source>
        <dbReference type="SAM" id="Coils"/>
    </source>
</evidence>
<sequence>MQDNVSYIEAGAKCSASYVSVATWKQGQKDLTRLHCERDSLRDRLREAEQEVDSLRCEGHNMEAHLHAQNSAPSYAAVTESQLPALAPAKCTTVALKATFILKVSSAPQRVVPPMVSPTPKALKGKATDYEASLAYNDDKYGSNFNPTKNAAEEAKAVDSTTGQLIVAILNGTVPTHTVGPSGSNSVEGRVLDLCRASNAEFQLTLEQAHTERNVHKGNLLLLILQTNPLAHVTSQFTPPTLSTTTHPSSHWVFPPNPQAISTPYQYQAHAPQYSDFRDKPPRLRDLGIHPSHTLNHHTPLIPLGISHPIRQPFLPPANIEPMRLNIWFLGITALLHAIS</sequence>
<dbReference type="HOGENOM" id="CLU_816657_0_0_1"/>
<reference evidence="3" key="2">
    <citation type="submission" date="2015-01" db="EMBL/GenBank/DDBJ databases">
        <title>Evolutionary Origins and Diversification of the Mycorrhizal Mutualists.</title>
        <authorList>
            <consortium name="DOE Joint Genome Institute"/>
            <consortium name="Mycorrhizal Genomics Consortium"/>
            <person name="Kohler A."/>
            <person name="Kuo A."/>
            <person name="Nagy L.G."/>
            <person name="Floudas D."/>
            <person name="Copeland A."/>
            <person name="Barry K.W."/>
            <person name="Cichocki N."/>
            <person name="Veneault-Fourrey C."/>
            <person name="LaButti K."/>
            <person name="Lindquist E.A."/>
            <person name="Lipzen A."/>
            <person name="Lundell T."/>
            <person name="Morin E."/>
            <person name="Murat C."/>
            <person name="Riley R."/>
            <person name="Ohm R."/>
            <person name="Sun H."/>
            <person name="Tunlid A."/>
            <person name="Henrissat B."/>
            <person name="Grigoriev I.V."/>
            <person name="Hibbett D.S."/>
            <person name="Martin F."/>
        </authorList>
    </citation>
    <scope>NUCLEOTIDE SEQUENCE [LARGE SCALE GENOMIC DNA]</scope>
    <source>
        <strain evidence="3">F 1598</strain>
    </source>
</reference>
<gene>
    <name evidence="2" type="ORF">PILCRDRAFT_14013</name>
</gene>
<dbReference type="InParanoid" id="A0A0C3EQT8"/>
<name>A0A0C3EQT8_PILCF</name>
<protein>
    <submittedName>
        <fullName evidence="2">Uncharacterized protein</fullName>
    </submittedName>
</protein>
<keyword evidence="3" id="KW-1185">Reference proteome</keyword>
<dbReference type="EMBL" id="KN833053">
    <property type="protein sequence ID" value="KIM74950.1"/>
    <property type="molecule type" value="Genomic_DNA"/>
</dbReference>
<dbReference type="Proteomes" id="UP000054166">
    <property type="component" value="Unassembled WGS sequence"/>
</dbReference>
<accession>A0A0C3EQT8</accession>
<evidence type="ECO:0000313" key="3">
    <source>
        <dbReference type="Proteomes" id="UP000054166"/>
    </source>
</evidence>